<comment type="caution">
    <text evidence="3">The sequence shown here is derived from an EMBL/GenBank/DDBJ whole genome shotgun (WGS) entry which is preliminary data.</text>
</comment>
<proteinExistence type="predicted"/>
<dbReference type="EMBL" id="JABBWM010000019">
    <property type="protein sequence ID" value="KAG2110916.1"/>
    <property type="molecule type" value="Genomic_DNA"/>
</dbReference>
<accession>A0A9P7FAR8</accession>
<dbReference type="RefSeq" id="XP_041294390.1">
    <property type="nucleotide sequence ID" value="XM_041443142.1"/>
</dbReference>
<dbReference type="GO" id="GO:0005576">
    <property type="term" value="C:extracellular region"/>
    <property type="evidence" value="ECO:0007669"/>
    <property type="project" value="TreeGrafter"/>
</dbReference>
<dbReference type="GO" id="GO:0042759">
    <property type="term" value="P:long-chain fatty acid biosynthetic process"/>
    <property type="evidence" value="ECO:0007669"/>
    <property type="project" value="TreeGrafter"/>
</dbReference>
<dbReference type="GeneID" id="64705401"/>
<feature type="binding site" evidence="1">
    <location>
        <position position="129"/>
    </location>
    <ligand>
        <name>Zn(2+)</name>
        <dbReference type="ChEBI" id="CHEBI:29105"/>
    </ligand>
</feature>
<dbReference type="PANTHER" id="PTHR12670">
    <property type="entry name" value="CERAMIDASE"/>
    <property type="match status" value="1"/>
</dbReference>
<dbReference type="GO" id="GO:0016020">
    <property type="term" value="C:membrane"/>
    <property type="evidence" value="ECO:0007669"/>
    <property type="project" value="GOC"/>
</dbReference>
<evidence type="ECO:0000313" key="3">
    <source>
        <dbReference type="EMBL" id="KAG2110916.1"/>
    </source>
</evidence>
<dbReference type="GO" id="GO:0017040">
    <property type="term" value="F:N-acylsphingosine amidohydrolase activity"/>
    <property type="evidence" value="ECO:0007669"/>
    <property type="project" value="InterPro"/>
</dbReference>
<keyword evidence="1" id="KW-0862">Zinc</keyword>
<keyword evidence="4" id="KW-1185">Reference proteome</keyword>
<dbReference type="InterPro" id="IPR006823">
    <property type="entry name" value="Ceramidase_alk"/>
</dbReference>
<gene>
    <name evidence="3" type="ORF">F5147DRAFT_794548</name>
</gene>
<feature type="domain" description="Neutral/alkaline non-lysosomal ceramidase N-terminal" evidence="2">
    <location>
        <begin position="100"/>
        <end position="157"/>
    </location>
</feature>
<dbReference type="OrthoDB" id="191371at2759"/>
<organism evidence="3 4">
    <name type="scientific">Suillus discolor</name>
    <dbReference type="NCBI Taxonomy" id="1912936"/>
    <lineage>
        <taxon>Eukaryota</taxon>
        <taxon>Fungi</taxon>
        <taxon>Dikarya</taxon>
        <taxon>Basidiomycota</taxon>
        <taxon>Agaricomycotina</taxon>
        <taxon>Agaricomycetes</taxon>
        <taxon>Agaricomycetidae</taxon>
        <taxon>Boletales</taxon>
        <taxon>Suillineae</taxon>
        <taxon>Suillaceae</taxon>
        <taxon>Suillus</taxon>
    </lineage>
</organism>
<dbReference type="GO" id="GO:0046872">
    <property type="term" value="F:metal ion binding"/>
    <property type="evidence" value="ECO:0007669"/>
    <property type="project" value="UniProtKB-KW"/>
</dbReference>
<dbReference type="GO" id="GO:0046512">
    <property type="term" value="P:sphingosine biosynthetic process"/>
    <property type="evidence" value="ECO:0007669"/>
    <property type="project" value="TreeGrafter"/>
</dbReference>
<dbReference type="Proteomes" id="UP000823399">
    <property type="component" value="Unassembled WGS sequence"/>
</dbReference>
<sequence length="205" mass="22187">MVTIFMATSSNSNSSESYGVEITGTGVINEVVELQGRGSVHFHVYICEHAEVFALLRHTSSGEKEQVIFTIAVIRTVLNSFQVLKIDSVLPGSATLLLNALRAKLIAEGVLDDRAYVVIAGPANTYGHYITTREEYGVQRYEGASTIFGPATLDAYIHQYSELVPYLGDSAIGMPSSNAAPPEQTSKAISLQLDLKVASLLNIEY</sequence>
<reference evidence="3" key="1">
    <citation type="journal article" date="2020" name="New Phytol.">
        <title>Comparative genomics reveals dynamic genome evolution in host specialist ectomycorrhizal fungi.</title>
        <authorList>
            <person name="Lofgren L.A."/>
            <person name="Nguyen N.H."/>
            <person name="Vilgalys R."/>
            <person name="Ruytinx J."/>
            <person name="Liao H.L."/>
            <person name="Branco S."/>
            <person name="Kuo A."/>
            <person name="LaButti K."/>
            <person name="Lipzen A."/>
            <person name="Andreopoulos W."/>
            <person name="Pangilinan J."/>
            <person name="Riley R."/>
            <person name="Hundley H."/>
            <person name="Na H."/>
            <person name="Barry K."/>
            <person name="Grigoriev I.V."/>
            <person name="Stajich J.E."/>
            <person name="Kennedy P.G."/>
        </authorList>
    </citation>
    <scope>NUCLEOTIDE SEQUENCE</scope>
    <source>
        <strain evidence="3">FC423</strain>
    </source>
</reference>
<comment type="cofactor">
    <cofactor evidence="1">
        <name>Zn(2+)</name>
        <dbReference type="ChEBI" id="CHEBI:29105"/>
    </cofactor>
    <text evidence="1">Binds 1 zinc ion per subunit.</text>
</comment>
<protein>
    <submittedName>
        <fullName evidence="3">Neutral/alkaline non-lysosomal ceramidase-domain-containing protein</fullName>
    </submittedName>
</protein>
<evidence type="ECO:0000256" key="1">
    <source>
        <dbReference type="PIRSR" id="PIRSR606823-2"/>
    </source>
</evidence>
<dbReference type="PANTHER" id="PTHR12670:SF1">
    <property type="entry name" value="NEUTRAL CERAMIDASE"/>
    <property type="match status" value="1"/>
</dbReference>
<keyword evidence="1" id="KW-0479">Metal-binding</keyword>
<dbReference type="InterPro" id="IPR031329">
    <property type="entry name" value="NEUT/ALK_ceramidase_N"/>
</dbReference>
<evidence type="ECO:0000313" key="4">
    <source>
        <dbReference type="Proteomes" id="UP000823399"/>
    </source>
</evidence>
<name>A0A9P7FAR8_9AGAM</name>
<dbReference type="GO" id="GO:0046514">
    <property type="term" value="P:ceramide catabolic process"/>
    <property type="evidence" value="ECO:0007669"/>
    <property type="project" value="InterPro"/>
</dbReference>
<evidence type="ECO:0000259" key="2">
    <source>
        <dbReference type="Pfam" id="PF04734"/>
    </source>
</evidence>
<dbReference type="Pfam" id="PF04734">
    <property type="entry name" value="Ceramidase_alk"/>
    <property type="match status" value="1"/>
</dbReference>
<dbReference type="AlphaFoldDB" id="A0A9P7FAR8"/>